<protein>
    <submittedName>
        <fullName evidence="2">Uncharacterized protein</fullName>
    </submittedName>
</protein>
<feature type="transmembrane region" description="Helical" evidence="1">
    <location>
        <begin position="137"/>
        <end position="160"/>
    </location>
</feature>
<keyword evidence="1" id="KW-0812">Transmembrane</keyword>
<evidence type="ECO:0000313" key="2">
    <source>
        <dbReference type="EMBL" id="OZJ04140.1"/>
    </source>
</evidence>
<organism evidence="2 3">
    <name type="scientific">Bifiguratus adelaidae</name>
    <dbReference type="NCBI Taxonomy" id="1938954"/>
    <lineage>
        <taxon>Eukaryota</taxon>
        <taxon>Fungi</taxon>
        <taxon>Fungi incertae sedis</taxon>
        <taxon>Mucoromycota</taxon>
        <taxon>Mucoromycotina</taxon>
        <taxon>Endogonomycetes</taxon>
        <taxon>Endogonales</taxon>
        <taxon>Endogonales incertae sedis</taxon>
        <taxon>Bifiguratus</taxon>
    </lineage>
</organism>
<feature type="transmembrane region" description="Helical" evidence="1">
    <location>
        <begin position="46"/>
        <end position="69"/>
    </location>
</feature>
<dbReference type="InterPro" id="IPR013862">
    <property type="entry name" value="Kei1"/>
</dbReference>
<dbReference type="GO" id="GO:0070916">
    <property type="term" value="C:inositol phosphoceramide synthase complex"/>
    <property type="evidence" value="ECO:0007669"/>
    <property type="project" value="TreeGrafter"/>
</dbReference>
<dbReference type="EMBL" id="MVBO01000052">
    <property type="protein sequence ID" value="OZJ04140.1"/>
    <property type="molecule type" value="Genomic_DNA"/>
</dbReference>
<proteinExistence type="predicted"/>
<evidence type="ECO:0000313" key="3">
    <source>
        <dbReference type="Proteomes" id="UP000242875"/>
    </source>
</evidence>
<accession>A0A261Y0J0</accession>
<dbReference type="PANTHER" id="PTHR28077:SF1">
    <property type="entry name" value="INOSITOL PHOSPHORYLCERAMIDE SYNTHASE REGULATORY SUBUNIT KEI1"/>
    <property type="match status" value="1"/>
</dbReference>
<dbReference type="OrthoDB" id="3338076at2759"/>
<keyword evidence="1" id="KW-0472">Membrane</keyword>
<dbReference type="PANTHER" id="PTHR28077">
    <property type="entry name" value="INOSITOL PHOSPHORYLCERAMIDE SYNTHASE REGULATORY SUBUNIT KEI1"/>
    <property type="match status" value="1"/>
</dbReference>
<dbReference type="GO" id="GO:0006673">
    <property type="term" value="P:inositol phosphoceramide metabolic process"/>
    <property type="evidence" value="ECO:0007669"/>
    <property type="project" value="InterPro"/>
</dbReference>
<dbReference type="GO" id="GO:0000139">
    <property type="term" value="C:Golgi membrane"/>
    <property type="evidence" value="ECO:0007669"/>
    <property type="project" value="TreeGrafter"/>
</dbReference>
<dbReference type="Proteomes" id="UP000242875">
    <property type="component" value="Unassembled WGS sequence"/>
</dbReference>
<keyword evidence="1" id="KW-1133">Transmembrane helix</keyword>
<reference evidence="2 3" key="1">
    <citation type="journal article" date="2017" name="Mycologia">
        <title>Bifiguratus adelaidae, gen. et sp. nov., a new member of Mucoromycotina in endophytic and soil-dwelling habitats.</title>
        <authorList>
            <person name="Torres-Cruz T.J."/>
            <person name="Billingsley Tobias T.L."/>
            <person name="Almatruk M."/>
            <person name="Hesse C."/>
            <person name="Kuske C.R."/>
            <person name="Desiro A."/>
            <person name="Benucci G.M."/>
            <person name="Bonito G."/>
            <person name="Stajich J.E."/>
            <person name="Dunlap C."/>
            <person name="Arnold A.E."/>
            <person name="Porras-Alfaro A."/>
        </authorList>
    </citation>
    <scope>NUCLEOTIDE SEQUENCE [LARGE SCALE GENOMIC DNA]</scope>
    <source>
        <strain evidence="2 3">AZ0501</strain>
    </source>
</reference>
<keyword evidence="3" id="KW-1185">Reference proteome</keyword>
<dbReference type="AlphaFoldDB" id="A0A261Y0J0"/>
<feature type="transmembrane region" description="Helical" evidence="1">
    <location>
        <begin position="20"/>
        <end position="40"/>
    </location>
</feature>
<comment type="caution">
    <text evidence="2">The sequence shown here is derived from an EMBL/GenBank/DDBJ whole genome shotgun (WGS) entry which is preliminary data.</text>
</comment>
<gene>
    <name evidence="2" type="ORF">BZG36_02838</name>
</gene>
<sequence length="203" mass="23031">MKVPRLRSCLGVIPLRTGAILIALFAVINKLSGFFGVFAWDYTDPVAVAGYFYSIISTVILSYGLVGLIKDSLPKVRILVYFYWIDVLIGTLNTILLTIIWFIYTEHHTIPDPSYSEDEAEDREENFDKVWAMEEGVTIAILAMLWVLHLYFGLVLLAYYQVKERRPHGMIPLSSTAEFELDPECSENEADFALDDQPLPKSA</sequence>
<feature type="transmembrane region" description="Helical" evidence="1">
    <location>
        <begin position="81"/>
        <end position="104"/>
    </location>
</feature>
<evidence type="ECO:0000256" key="1">
    <source>
        <dbReference type="SAM" id="Phobius"/>
    </source>
</evidence>
<name>A0A261Y0J0_9FUNG</name>
<dbReference type="Pfam" id="PF08552">
    <property type="entry name" value="Kei1"/>
    <property type="match status" value="1"/>
</dbReference>
<dbReference type="GO" id="GO:0070917">
    <property type="term" value="F:inositol phosphoceramide synthase regulator activity"/>
    <property type="evidence" value="ECO:0007669"/>
    <property type="project" value="InterPro"/>
</dbReference>